<protein>
    <recommendedName>
        <fullName evidence="3">MarR family transcriptional regulator</fullName>
    </recommendedName>
</protein>
<dbReference type="OrthoDB" id="9790745at2"/>
<dbReference type="RefSeq" id="WP_077685452.1">
    <property type="nucleotide sequence ID" value="NZ_CP019606.1"/>
</dbReference>
<dbReference type="InterPro" id="IPR052552">
    <property type="entry name" value="YeaO-like"/>
</dbReference>
<organism evidence="1 2">
    <name type="scientific">Tessaracoccus aquimaris</name>
    <dbReference type="NCBI Taxonomy" id="1332264"/>
    <lineage>
        <taxon>Bacteria</taxon>
        <taxon>Bacillati</taxon>
        <taxon>Actinomycetota</taxon>
        <taxon>Actinomycetes</taxon>
        <taxon>Propionibacteriales</taxon>
        <taxon>Propionibacteriaceae</taxon>
        <taxon>Tessaracoccus</taxon>
    </lineage>
</organism>
<reference evidence="2" key="1">
    <citation type="submission" date="2017-02" db="EMBL/GenBank/DDBJ databases">
        <title>Tessaracoccus aquaemaris sp. nov., isolated from the intestine of a Korean rockfish, Sebastes schlegelii, in a marine aquaculture pond.</title>
        <authorList>
            <person name="Tak E.J."/>
            <person name="Bae J.-W."/>
        </authorList>
    </citation>
    <scope>NUCLEOTIDE SEQUENCE [LARGE SCALE GENOMIC DNA]</scope>
    <source>
        <strain evidence="2">NSG39</strain>
    </source>
</reference>
<name>A0A1Q2CLZ5_9ACTN</name>
<evidence type="ECO:0008006" key="3">
    <source>
        <dbReference type="Google" id="ProtNLM"/>
    </source>
</evidence>
<dbReference type="KEGG" id="tes:BW730_05950"/>
<gene>
    <name evidence="1" type="ORF">BW730_05950</name>
</gene>
<dbReference type="STRING" id="1332264.BW730_05950"/>
<evidence type="ECO:0000313" key="1">
    <source>
        <dbReference type="EMBL" id="AQP47127.1"/>
    </source>
</evidence>
<sequence length="116" mass="13409">MRIVTKRIYDHPADDDGYRVLVDRLWPRGVSKEKADLDLWDKDVAPSSELREWWNHDPETYLEFERRYEAELDDSGAAMSLLDKVSGQELVTLLFAAHDPENNATVLAAYLTRLDS</sequence>
<dbReference type="Pfam" id="PF22752">
    <property type="entry name" value="DUF488-N3i"/>
    <property type="match status" value="1"/>
</dbReference>
<dbReference type="PANTHER" id="PTHR36849:SF1">
    <property type="entry name" value="CYTOPLASMIC PROTEIN"/>
    <property type="match status" value="1"/>
</dbReference>
<evidence type="ECO:0000313" key="2">
    <source>
        <dbReference type="Proteomes" id="UP000188145"/>
    </source>
</evidence>
<dbReference type="EMBL" id="CP019606">
    <property type="protein sequence ID" value="AQP47127.1"/>
    <property type="molecule type" value="Genomic_DNA"/>
</dbReference>
<accession>A0A1Q2CLZ5</accession>
<keyword evidence="2" id="KW-1185">Reference proteome</keyword>
<proteinExistence type="predicted"/>
<dbReference type="AlphaFoldDB" id="A0A1Q2CLZ5"/>
<dbReference type="PANTHER" id="PTHR36849">
    <property type="entry name" value="CYTOPLASMIC PROTEIN-RELATED"/>
    <property type="match status" value="1"/>
</dbReference>
<dbReference type="Proteomes" id="UP000188145">
    <property type="component" value="Chromosome"/>
</dbReference>